<keyword evidence="8" id="KW-1185">Reference proteome</keyword>
<name>A0ABR9VVL5_9SYNC</name>
<dbReference type="Pfam" id="PF03239">
    <property type="entry name" value="FTR1"/>
    <property type="match status" value="1"/>
</dbReference>
<dbReference type="Proteomes" id="UP000658720">
    <property type="component" value="Unassembled WGS sequence"/>
</dbReference>
<organism evidence="7 8">
    <name type="scientific">Synechocystis salina LEGE 00031</name>
    <dbReference type="NCBI Taxonomy" id="1828736"/>
    <lineage>
        <taxon>Bacteria</taxon>
        <taxon>Bacillati</taxon>
        <taxon>Cyanobacteriota</taxon>
        <taxon>Cyanophyceae</taxon>
        <taxon>Synechococcales</taxon>
        <taxon>Merismopediaceae</taxon>
        <taxon>Synechocystis</taxon>
    </lineage>
</organism>
<feature type="transmembrane region" description="Helical" evidence="6">
    <location>
        <begin position="189"/>
        <end position="210"/>
    </location>
</feature>
<comment type="subcellular location">
    <subcellularLocation>
        <location evidence="1">Membrane</location>
        <topology evidence="1">Multi-pass membrane protein</topology>
    </subcellularLocation>
</comment>
<gene>
    <name evidence="7" type="ORF">IQ217_16435</name>
</gene>
<dbReference type="EMBL" id="JADEVV010000061">
    <property type="protein sequence ID" value="MBE9255394.1"/>
    <property type="molecule type" value="Genomic_DNA"/>
</dbReference>
<dbReference type="PANTHER" id="PTHR31632:SF2">
    <property type="entry name" value="PLASMA MEMBRANE IRON PERMEASE"/>
    <property type="match status" value="1"/>
</dbReference>
<evidence type="ECO:0000256" key="3">
    <source>
        <dbReference type="ARBA" id="ARBA00022692"/>
    </source>
</evidence>
<keyword evidence="4 6" id="KW-1133">Transmembrane helix</keyword>
<dbReference type="RefSeq" id="WP_194020776.1">
    <property type="nucleotide sequence ID" value="NZ_JADEVV010000061.1"/>
</dbReference>
<dbReference type="PANTHER" id="PTHR31632">
    <property type="entry name" value="IRON TRANSPORTER FTH1"/>
    <property type="match status" value="1"/>
</dbReference>
<evidence type="ECO:0000256" key="5">
    <source>
        <dbReference type="ARBA" id="ARBA00023136"/>
    </source>
</evidence>
<dbReference type="InterPro" id="IPR004923">
    <property type="entry name" value="FTR1/Fip1/EfeU"/>
</dbReference>
<keyword evidence="5 6" id="KW-0472">Membrane</keyword>
<feature type="transmembrane region" description="Helical" evidence="6">
    <location>
        <begin position="163"/>
        <end position="183"/>
    </location>
</feature>
<evidence type="ECO:0000256" key="2">
    <source>
        <dbReference type="ARBA" id="ARBA00008333"/>
    </source>
</evidence>
<evidence type="ECO:0000313" key="7">
    <source>
        <dbReference type="EMBL" id="MBE9255394.1"/>
    </source>
</evidence>
<evidence type="ECO:0000256" key="6">
    <source>
        <dbReference type="SAM" id="Phobius"/>
    </source>
</evidence>
<evidence type="ECO:0000256" key="1">
    <source>
        <dbReference type="ARBA" id="ARBA00004141"/>
    </source>
</evidence>
<comment type="similarity">
    <text evidence="2">Belongs to the oxidase-dependent Fe transporter (OFeT) (TC 9.A.10.1) family.</text>
</comment>
<reference evidence="7 8" key="1">
    <citation type="submission" date="2020-10" db="EMBL/GenBank/DDBJ databases">
        <authorList>
            <person name="Castelo-Branco R."/>
            <person name="Eusebio N."/>
            <person name="Adriana R."/>
            <person name="Vieira A."/>
            <person name="Brugerolle De Fraissinette N."/>
            <person name="Rezende De Castro R."/>
            <person name="Schneider M.P."/>
            <person name="Vasconcelos V."/>
            <person name="Leao P.N."/>
        </authorList>
    </citation>
    <scope>NUCLEOTIDE SEQUENCE [LARGE SCALE GENOMIC DNA]</scope>
    <source>
        <strain evidence="7 8">LEGE 00031</strain>
    </source>
</reference>
<feature type="transmembrane region" description="Helical" evidence="6">
    <location>
        <begin position="271"/>
        <end position="291"/>
    </location>
</feature>
<evidence type="ECO:0000256" key="4">
    <source>
        <dbReference type="ARBA" id="ARBA00022989"/>
    </source>
</evidence>
<keyword evidence="3 6" id="KW-0812">Transmembrane</keyword>
<protein>
    <submittedName>
        <fullName evidence="7">FTR1 family protein</fullName>
    </submittedName>
</protein>
<dbReference type="InterPro" id="IPR005217">
    <property type="entry name" value="EfeU/FTR1-like"/>
</dbReference>
<sequence length="308" mass="32647">MDFAAGLPIFVITLREALEASLVVGIVLACLAQAQQLYLKGWVYRGISAGVVASVLVGCLLAGVLQGVDRLPGPYTPILKALLAALLGAIAVGMLSWMLLWMTKQARSIRGEIQGQIDQALAEEGGGRAIAVVVFIAVVREGFEMVLFLAAQQNMANPAAIGAALAGIATAVAMALLIFRVGVKLNLKLFFQVMGTLLLIIVGGLVIGVLKNLDLAVNMMGLTNLGLDYLCFVPGDSCLLGPQLWNLASWLPDNQFPGIVLKTLAGYRDHLYLLQAIAYGIFLSVMGSLYFRGLTDKGDSPKAMAQKS</sequence>
<proteinExistence type="inferred from homology"/>
<accession>A0ABR9VVL5</accession>
<dbReference type="NCBIfam" id="TIGR00145">
    <property type="entry name" value="EfeU/Ftr1 family ferrous iron transporter subunit"/>
    <property type="match status" value="1"/>
</dbReference>
<evidence type="ECO:0000313" key="8">
    <source>
        <dbReference type="Proteomes" id="UP000658720"/>
    </source>
</evidence>
<feature type="transmembrane region" description="Helical" evidence="6">
    <location>
        <begin position="77"/>
        <end position="100"/>
    </location>
</feature>
<feature type="transmembrane region" description="Helical" evidence="6">
    <location>
        <begin position="42"/>
        <end position="65"/>
    </location>
</feature>
<feature type="transmembrane region" description="Helical" evidence="6">
    <location>
        <begin position="129"/>
        <end position="151"/>
    </location>
</feature>
<comment type="caution">
    <text evidence="7">The sequence shown here is derived from an EMBL/GenBank/DDBJ whole genome shotgun (WGS) entry which is preliminary data.</text>
</comment>